<dbReference type="InterPro" id="IPR036271">
    <property type="entry name" value="Tet_transcr_reg_TetR-rel_C_sf"/>
</dbReference>
<dbReference type="EMBL" id="BSNK01000001">
    <property type="protein sequence ID" value="GLQ22460.1"/>
    <property type="molecule type" value="Genomic_DNA"/>
</dbReference>
<dbReference type="RefSeq" id="WP_284386855.1">
    <property type="nucleotide sequence ID" value="NZ_BSNK01000001.1"/>
</dbReference>
<keyword evidence="2 4" id="KW-0238">DNA-binding</keyword>
<evidence type="ECO:0000259" key="5">
    <source>
        <dbReference type="PROSITE" id="PS50977"/>
    </source>
</evidence>
<evidence type="ECO:0000256" key="2">
    <source>
        <dbReference type="ARBA" id="ARBA00023125"/>
    </source>
</evidence>
<sequence length="425" mass="47597">MTKTGSEKQTSRKRAEILARAVELFNADGYHDTRLEDIANEVGKSKTSISYHFRSKDALLEEALSISCAFNTHELDLASEAGTGLERILSLVRRRAETHAAALAGRTPPTPLLSDIEAVSQSSNPEILAKHDAQIERICAFIQSGIDDGSVDVQSPAAATFFLLNLLHWLPRWFASMPNAHHESAMDGLCDLLRNGIVLDPDRRISRTNLRQQLDHYPAIFDRSVRNQLKRDAFLRTGIRFLNRTGFRKLSLNDLAKELGVTRGAFYYYISDKDDLLERCFDRTCDTIENALDRARRDTQLDAITVIEQTLRTLFEGHITDLDPLIRLNLLSSVNSAKRKVIEARLKRLRASFSEIIAIAMLDGSARSIDLDALENLFMGTLFSASQWRLAATPLHQSWNPAVEPVAASAAYFEPLLTGYARKEG</sequence>
<dbReference type="PANTHER" id="PTHR30055">
    <property type="entry name" value="HTH-TYPE TRANSCRIPTIONAL REGULATOR RUTR"/>
    <property type="match status" value="1"/>
</dbReference>
<dbReference type="Pfam" id="PF00440">
    <property type="entry name" value="TetR_N"/>
    <property type="match status" value="2"/>
</dbReference>
<dbReference type="InterPro" id="IPR001647">
    <property type="entry name" value="HTH_TetR"/>
</dbReference>
<proteinExistence type="predicted"/>
<feature type="DNA-binding region" description="H-T-H motif" evidence="4">
    <location>
        <begin position="251"/>
        <end position="270"/>
    </location>
</feature>
<reference evidence="6" key="2">
    <citation type="submission" date="2023-01" db="EMBL/GenBank/DDBJ databases">
        <title>Draft genome sequence of Algimonas ampicilliniresistens strain NBRC 108219.</title>
        <authorList>
            <person name="Sun Q."/>
            <person name="Mori K."/>
        </authorList>
    </citation>
    <scope>NUCLEOTIDE SEQUENCE</scope>
    <source>
        <strain evidence="6">NBRC 108219</strain>
    </source>
</reference>
<dbReference type="Gene3D" id="1.10.357.10">
    <property type="entry name" value="Tetracycline Repressor, domain 2"/>
    <property type="match status" value="2"/>
</dbReference>
<dbReference type="InterPro" id="IPR009057">
    <property type="entry name" value="Homeodomain-like_sf"/>
</dbReference>
<evidence type="ECO:0000313" key="6">
    <source>
        <dbReference type="EMBL" id="GLQ22460.1"/>
    </source>
</evidence>
<feature type="DNA-binding region" description="H-T-H motif" evidence="4">
    <location>
        <begin position="34"/>
        <end position="53"/>
    </location>
</feature>
<dbReference type="Gene3D" id="1.10.10.60">
    <property type="entry name" value="Homeodomain-like"/>
    <property type="match status" value="2"/>
</dbReference>
<protein>
    <recommendedName>
        <fullName evidence="5">HTH tetR-type domain-containing protein</fullName>
    </recommendedName>
</protein>
<dbReference type="SUPFAM" id="SSF48498">
    <property type="entry name" value="Tetracyclin repressor-like, C-terminal domain"/>
    <property type="match status" value="1"/>
</dbReference>
<dbReference type="InterPro" id="IPR041490">
    <property type="entry name" value="KstR2_TetR_C"/>
</dbReference>
<keyword evidence="3" id="KW-0804">Transcription</keyword>
<reference evidence="6" key="1">
    <citation type="journal article" date="2014" name="Int. J. Syst. Evol. Microbiol.">
        <title>Complete genome of a new Firmicutes species belonging to the dominant human colonic microbiota ('Ruminococcus bicirculans') reveals two chromosomes and a selective capacity to utilize plant glucans.</title>
        <authorList>
            <consortium name="NISC Comparative Sequencing Program"/>
            <person name="Wegmann U."/>
            <person name="Louis P."/>
            <person name="Goesmann A."/>
            <person name="Henrissat B."/>
            <person name="Duncan S.H."/>
            <person name="Flint H.J."/>
        </authorList>
    </citation>
    <scope>NUCLEOTIDE SEQUENCE</scope>
    <source>
        <strain evidence="6">NBRC 108219</strain>
    </source>
</reference>
<comment type="caution">
    <text evidence="6">The sequence shown here is derived from an EMBL/GenBank/DDBJ whole genome shotgun (WGS) entry which is preliminary data.</text>
</comment>
<dbReference type="InterPro" id="IPR050109">
    <property type="entry name" value="HTH-type_TetR-like_transc_reg"/>
</dbReference>
<gene>
    <name evidence="6" type="ORF">GCM10007853_03340</name>
</gene>
<dbReference type="SUPFAM" id="SSF46689">
    <property type="entry name" value="Homeodomain-like"/>
    <property type="match status" value="2"/>
</dbReference>
<dbReference type="PANTHER" id="PTHR30055:SF234">
    <property type="entry name" value="HTH-TYPE TRANSCRIPTIONAL REGULATOR BETI"/>
    <property type="match status" value="1"/>
</dbReference>
<evidence type="ECO:0000256" key="3">
    <source>
        <dbReference type="ARBA" id="ARBA00023163"/>
    </source>
</evidence>
<keyword evidence="7" id="KW-1185">Reference proteome</keyword>
<accession>A0ABQ5V717</accession>
<organism evidence="6 7">
    <name type="scientific">Algimonas ampicilliniresistens</name>
    <dbReference type="NCBI Taxonomy" id="1298735"/>
    <lineage>
        <taxon>Bacteria</taxon>
        <taxon>Pseudomonadati</taxon>
        <taxon>Pseudomonadota</taxon>
        <taxon>Alphaproteobacteria</taxon>
        <taxon>Maricaulales</taxon>
        <taxon>Robiginitomaculaceae</taxon>
        <taxon>Algimonas</taxon>
    </lineage>
</organism>
<name>A0ABQ5V717_9PROT</name>
<evidence type="ECO:0000256" key="4">
    <source>
        <dbReference type="PROSITE-ProRule" id="PRU00335"/>
    </source>
</evidence>
<dbReference type="Proteomes" id="UP001161391">
    <property type="component" value="Unassembled WGS sequence"/>
</dbReference>
<feature type="domain" description="HTH tetR-type" evidence="5">
    <location>
        <begin position="11"/>
        <end position="71"/>
    </location>
</feature>
<dbReference type="PROSITE" id="PS50977">
    <property type="entry name" value="HTH_TETR_2"/>
    <property type="match status" value="2"/>
</dbReference>
<dbReference type="PRINTS" id="PR00455">
    <property type="entry name" value="HTHTETR"/>
</dbReference>
<evidence type="ECO:0000256" key="1">
    <source>
        <dbReference type="ARBA" id="ARBA00023015"/>
    </source>
</evidence>
<feature type="domain" description="HTH tetR-type" evidence="5">
    <location>
        <begin position="228"/>
        <end position="288"/>
    </location>
</feature>
<evidence type="ECO:0000313" key="7">
    <source>
        <dbReference type="Proteomes" id="UP001161391"/>
    </source>
</evidence>
<dbReference type="Pfam" id="PF17932">
    <property type="entry name" value="TetR_C_24"/>
    <property type="match status" value="1"/>
</dbReference>
<keyword evidence="1" id="KW-0805">Transcription regulation</keyword>